<evidence type="ECO:0000256" key="1">
    <source>
        <dbReference type="SAM" id="MobiDB-lite"/>
    </source>
</evidence>
<feature type="region of interest" description="Disordered" evidence="1">
    <location>
        <begin position="1"/>
        <end position="26"/>
    </location>
</feature>
<sequence length="147" mass="15579">MAKKSSETVDSSNLGEESQSPYLETDKKQRKFFGSKGFRVAAIAAAASLALGGVFASGIALGQITAHVEGPAFSQPDRTGKDHLGKPGEPGHRGERSVERHSDVRHSEGSGQGFDFAPWQPHDHDVDGNDIPLQPMNSGSETTAPRA</sequence>
<keyword evidence="4" id="KW-1185">Reference proteome</keyword>
<feature type="transmembrane region" description="Helical" evidence="2">
    <location>
        <begin position="37"/>
        <end position="61"/>
    </location>
</feature>
<proteinExistence type="predicted"/>
<feature type="compositionally biased region" description="Polar residues" evidence="1">
    <location>
        <begin position="135"/>
        <end position="147"/>
    </location>
</feature>
<dbReference type="AlphaFoldDB" id="A0A1D9DZL1"/>
<feature type="compositionally biased region" description="Basic and acidic residues" evidence="1">
    <location>
        <begin position="78"/>
        <end position="108"/>
    </location>
</feature>
<keyword evidence="2" id="KW-1133">Transmembrane helix</keyword>
<keyword evidence="2" id="KW-0812">Transmembrane</keyword>
<name>A0A1D9DZL1_9MICO</name>
<accession>A0A1D9DZL1</accession>
<gene>
    <name evidence="3" type="ORF">A4Z71_04595</name>
</gene>
<keyword evidence="2" id="KW-0472">Membrane</keyword>
<protein>
    <submittedName>
        <fullName evidence="3">Uncharacterized protein</fullName>
    </submittedName>
</protein>
<dbReference type="STRING" id="535712.A4Z71_04595"/>
<organism evidence="3 4">
    <name type="scientific">Candidatus Rhodoluna planktonica</name>
    <dbReference type="NCBI Taxonomy" id="535712"/>
    <lineage>
        <taxon>Bacteria</taxon>
        <taxon>Bacillati</taxon>
        <taxon>Actinomycetota</taxon>
        <taxon>Actinomycetes</taxon>
        <taxon>Micrococcales</taxon>
        <taxon>Microbacteriaceae</taxon>
        <taxon>Luna cluster</taxon>
        <taxon>Luna-1 subcluster</taxon>
        <taxon>Rhodoluna</taxon>
    </lineage>
</organism>
<dbReference type="RefSeq" id="WP_070954751.1">
    <property type="nucleotide sequence ID" value="NZ_CP015208.1"/>
</dbReference>
<dbReference type="EMBL" id="CP015208">
    <property type="protein sequence ID" value="AOY56243.1"/>
    <property type="molecule type" value="Genomic_DNA"/>
</dbReference>
<dbReference type="Proteomes" id="UP000243784">
    <property type="component" value="Chromosome"/>
</dbReference>
<feature type="compositionally biased region" description="Polar residues" evidence="1">
    <location>
        <begin position="8"/>
        <end position="22"/>
    </location>
</feature>
<reference evidence="3 4" key="1">
    <citation type="journal article" date="2016" name="Biochim. Biophys. Acta">
        <title>Photochemical characterization of actinorhodopsin and its functional existence in the natural host.</title>
        <authorList>
            <person name="Nakamura S."/>
            <person name="Kikukawa T."/>
            <person name="Tamogami J."/>
            <person name="Kamiya M."/>
            <person name="Aizawa T."/>
            <person name="Hahn M.W."/>
            <person name="Ihara K."/>
            <person name="Kamo N."/>
            <person name="Demura M."/>
        </authorList>
    </citation>
    <scope>NUCLEOTIDE SEQUENCE [LARGE SCALE GENOMIC DNA]</scope>
    <source>
        <strain evidence="3 4">MWH-Dar1</strain>
    </source>
</reference>
<feature type="region of interest" description="Disordered" evidence="1">
    <location>
        <begin position="71"/>
        <end position="147"/>
    </location>
</feature>
<evidence type="ECO:0000313" key="4">
    <source>
        <dbReference type="Proteomes" id="UP000243784"/>
    </source>
</evidence>
<evidence type="ECO:0000313" key="3">
    <source>
        <dbReference type="EMBL" id="AOY56243.1"/>
    </source>
</evidence>
<dbReference type="KEGG" id="rpla:A4Z71_04595"/>
<evidence type="ECO:0000256" key="2">
    <source>
        <dbReference type="SAM" id="Phobius"/>
    </source>
</evidence>